<evidence type="ECO:0000313" key="1">
    <source>
        <dbReference type="EMBL" id="WPJ97146.1"/>
    </source>
</evidence>
<name>A0ABZ0RPU6_9BACT</name>
<reference evidence="1 2" key="1">
    <citation type="submission" date="2023-11" db="EMBL/GenBank/DDBJ databases">
        <title>Coraliomargarita sp. nov., isolated from marine algae.</title>
        <authorList>
            <person name="Lee J.K."/>
            <person name="Baek J.H."/>
            <person name="Kim J.M."/>
            <person name="Choi D.G."/>
            <person name="Jeon C.O."/>
        </authorList>
    </citation>
    <scope>NUCLEOTIDE SEQUENCE [LARGE SCALE GENOMIC DNA]</scope>
    <source>
        <strain evidence="1 2">J2-16</strain>
    </source>
</reference>
<dbReference type="RefSeq" id="WP_319833997.1">
    <property type="nucleotide sequence ID" value="NZ_CP138858.1"/>
</dbReference>
<keyword evidence="2" id="KW-1185">Reference proteome</keyword>
<protein>
    <recommendedName>
        <fullName evidence="3">DUF2971 domain-containing protein</fullName>
    </recommendedName>
</protein>
<organism evidence="1 2">
    <name type="scientific">Coraliomargarita algicola</name>
    <dbReference type="NCBI Taxonomy" id="3092156"/>
    <lineage>
        <taxon>Bacteria</taxon>
        <taxon>Pseudomonadati</taxon>
        <taxon>Verrucomicrobiota</taxon>
        <taxon>Opitutia</taxon>
        <taxon>Puniceicoccales</taxon>
        <taxon>Coraliomargaritaceae</taxon>
        <taxon>Coraliomargarita</taxon>
    </lineage>
</organism>
<proteinExistence type="predicted"/>
<evidence type="ECO:0000313" key="2">
    <source>
        <dbReference type="Proteomes" id="UP001324993"/>
    </source>
</evidence>
<dbReference type="EMBL" id="CP138858">
    <property type="protein sequence ID" value="WPJ97146.1"/>
    <property type="molecule type" value="Genomic_DNA"/>
</dbReference>
<sequence length="300" mass="34095">MNRVFYKFRSHRNGEDLARTLRIISEGQIYATKFRELNDPAEGDFKMADGSAADLETRKVLHTQIRVVSLCRFYSNALLWSYYADSYSGVCLAISFPDDHQPESVIYNALHDSIVPDRYAYGHAEAAKRHARRKLDYWKHELEYRVIKLANSEEDKLFVPCTVHGALFGVNTPKEDRSAIEDAGKSVNPDFFTDEVELSAGFSHPCLGTGLGAHPRARNNPWWLSDGGGPLFRTDTNKCFKCDAPEIGDLKNGYFLEEHLLKEVDAPDYKLKANTILLCPSCHRKAHIDRDFLRHLGGNR</sequence>
<gene>
    <name evidence="1" type="ORF">SH580_05420</name>
</gene>
<evidence type="ECO:0008006" key="3">
    <source>
        <dbReference type="Google" id="ProtNLM"/>
    </source>
</evidence>
<dbReference type="Proteomes" id="UP001324993">
    <property type="component" value="Chromosome"/>
</dbReference>
<accession>A0ABZ0RPU6</accession>